<dbReference type="Proteomes" id="UP000440198">
    <property type="component" value="Unassembled WGS sequence"/>
</dbReference>
<evidence type="ECO:0000313" key="2">
    <source>
        <dbReference type="EMBL" id="KAA5229278.1"/>
    </source>
</evidence>
<feature type="coiled-coil region" evidence="1">
    <location>
        <begin position="73"/>
        <end position="131"/>
    </location>
</feature>
<evidence type="ECO:0000313" key="3">
    <source>
        <dbReference type="EMBL" id="KAA5255980.1"/>
    </source>
</evidence>
<sequence>MLFILIVYFNTIYLRHNNNIKRYKDMARYDLSKIMKKAWALFTNACAKYPTFADALRKSWKTAKWEKSIAEKCKAIEEEEKVHEEKAREKREQAAISSVLFRAQIEADRIRREAEAKAERMKAEIAARKEGISYNEYQDRISRAMGYGCGLYCGD</sequence>
<dbReference type="AlphaFoldDB" id="A0A7J4YM33"/>
<accession>A0A7J4YM33</accession>
<name>A0A7J4YM33_9BACE</name>
<dbReference type="EMBL" id="VWAG01000023">
    <property type="protein sequence ID" value="KAA5255980.1"/>
    <property type="molecule type" value="Genomic_DNA"/>
</dbReference>
<reference evidence="4 5" key="1">
    <citation type="journal article" date="2019" name="Nat. Med.">
        <title>A library of human gut bacterial isolates paired with longitudinal multiomics data enables mechanistic microbiome research.</title>
        <authorList>
            <person name="Poyet M."/>
            <person name="Groussin M."/>
            <person name="Gibbons S.M."/>
            <person name="Avila-Pacheco J."/>
            <person name="Jiang X."/>
            <person name="Kearney S.M."/>
            <person name="Perrotta A.R."/>
            <person name="Berdy B."/>
            <person name="Zhao S."/>
            <person name="Lieberman T.D."/>
            <person name="Swanson P.K."/>
            <person name="Smith M."/>
            <person name="Roesemann S."/>
            <person name="Alexander J.E."/>
            <person name="Rich S.A."/>
            <person name="Livny J."/>
            <person name="Vlamakis H."/>
            <person name="Clish C."/>
            <person name="Bullock K."/>
            <person name="Deik A."/>
            <person name="Scott J."/>
            <person name="Pierce K.A."/>
            <person name="Xavier R.J."/>
            <person name="Alm E.J."/>
        </authorList>
    </citation>
    <scope>NUCLEOTIDE SEQUENCE [LARGE SCALE GENOMIC DNA]</scope>
    <source>
        <strain evidence="3 5">BIOML-A2</strain>
        <strain evidence="2 4">BIOML-A6</strain>
    </source>
</reference>
<dbReference type="Proteomes" id="UP000421791">
    <property type="component" value="Unassembled WGS sequence"/>
</dbReference>
<evidence type="ECO:0000313" key="5">
    <source>
        <dbReference type="Proteomes" id="UP000440198"/>
    </source>
</evidence>
<organism evidence="2 4">
    <name type="scientific">Bacteroides finegoldii</name>
    <dbReference type="NCBI Taxonomy" id="338188"/>
    <lineage>
        <taxon>Bacteria</taxon>
        <taxon>Pseudomonadati</taxon>
        <taxon>Bacteroidota</taxon>
        <taxon>Bacteroidia</taxon>
        <taxon>Bacteroidales</taxon>
        <taxon>Bacteroidaceae</taxon>
        <taxon>Bacteroides</taxon>
    </lineage>
</organism>
<comment type="caution">
    <text evidence="2">The sequence shown here is derived from an EMBL/GenBank/DDBJ whole genome shotgun (WGS) entry which is preliminary data.</text>
</comment>
<proteinExistence type="predicted"/>
<gene>
    <name evidence="3" type="ORF">F2Z09_12995</name>
    <name evidence="2" type="ORF">F2Z22_14650</name>
</gene>
<keyword evidence="5" id="KW-1185">Reference proteome</keyword>
<keyword evidence="1" id="KW-0175">Coiled coil</keyword>
<evidence type="ECO:0000256" key="1">
    <source>
        <dbReference type="SAM" id="Coils"/>
    </source>
</evidence>
<evidence type="ECO:0000313" key="4">
    <source>
        <dbReference type="Proteomes" id="UP000421791"/>
    </source>
</evidence>
<dbReference type="EMBL" id="VWAK01000026">
    <property type="protein sequence ID" value="KAA5229278.1"/>
    <property type="molecule type" value="Genomic_DNA"/>
</dbReference>
<protein>
    <submittedName>
        <fullName evidence="2">Uncharacterized protein</fullName>
    </submittedName>
</protein>